<feature type="chain" id="PRO_5025576732" evidence="1">
    <location>
        <begin position="21"/>
        <end position="441"/>
    </location>
</feature>
<dbReference type="Gene3D" id="2.120.10.10">
    <property type="match status" value="1"/>
</dbReference>
<dbReference type="InterPro" id="IPR036278">
    <property type="entry name" value="Sialidase_sf"/>
</dbReference>
<keyword evidence="1" id="KW-0732">Signal</keyword>
<gene>
    <name evidence="2" type="ORF">K491DRAFT_649849</name>
</gene>
<evidence type="ECO:0000313" key="3">
    <source>
        <dbReference type="Proteomes" id="UP000799324"/>
    </source>
</evidence>
<feature type="signal peptide" evidence="1">
    <location>
        <begin position="1"/>
        <end position="20"/>
    </location>
</feature>
<protein>
    <submittedName>
        <fullName evidence="2">Uncharacterized protein</fullName>
    </submittedName>
</protein>
<evidence type="ECO:0000256" key="1">
    <source>
        <dbReference type="SAM" id="SignalP"/>
    </source>
</evidence>
<dbReference type="OrthoDB" id="9978204at2759"/>
<reference evidence="2" key="1">
    <citation type="journal article" date="2020" name="Stud. Mycol.">
        <title>101 Dothideomycetes genomes: a test case for predicting lifestyles and emergence of pathogens.</title>
        <authorList>
            <person name="Haridas S."/>
            <person name="Albert R."/>
            <person name="Binder M."/>
            <person name="Bloem J."/>
            <person name="Labutti K."/>
            <person name="Salamov A."/>
            <person name="Andreopoulos B."/>
            <person name="Baker S."/>
            <person name="Barry K."/>
            <person name="Bills G."/>
            <person name="Bluhm B."/>
            <person name="Cannon C."/>
            <person name="Castanera R."/>
            <person name="Culley D."/>
            <person name="Daum C."/>
            <person name="Ezra D."/>
            <person name="Gonzalez J."/>
            <person name="Henrissat B."/>
            <person name="Kuo A."/>
            <person name="Liang C."/>
            <person name="Lipzen A."/>
            <person name="Lutzoni F."/>
            <person name="Magnuson J."/>
            <person name="Mondo S."/>
            <person name="Nolan M."/>
            <person name="Ohm R."/>
            <person name="Pangilinan J."/>
            <person name="Park H.-J."/>
            <person name="Ramirez L."/>
            <person name="Alfaro M."/>
            <person name="Sun H."/>
            <person name="Tritt A."/>
            <person name="Yoshinaga Y."/>
            <person name="Zwiers L.-H."/>
            <person name="Turgeon B."/>
            <person name="Goodwin S."/>
            <person name="Spatafora J."/>
            <person name="Crous P."/>
            <person name="Grigoriev I."/>
        </authorList>
    </citation>
    <scope>NUCLEOTIDE SEQUENCE</scope>
    <source>
        <strain evidence="2">CBS 122681</strain>
    </source>
</reference>
<sequence length="441" mass="48399">MAMLRAVLLLVTLNVSFVYALSVTSTQSWNITTDPQGSVRLNGLAFQQQPLLTFGDYQYVAYYTTAKGYGSHYVHLGRRRVNPSVSAWEDFAFTDYEQKTLDEHNTISMGIGGDGKIHLSFDHHDVPLNYRVSTSGIAKTIPTQWTQAAFGGSVVHALPGSTGPWTPLTYPRFETLANGDMLMEFRIGQSGAGDSYIHRYSSSSGSWSAVGKYLQGQDNNAYINGITSQDGKLHVSWTVRETPDASTNHDFYYALSEDDGKTWKNAAGQAVSKPILPTTNGIKVYTIPQKSEIINQEAQCVDLNGRFHALMRDKSSGTAKFYHYMRTPSGTFSKTAINVAVSTPPYLAYRGKIASIGDNLIAIIPDQPKSTITIWGATAAGNFTDWKNLATIPNMNCEPGVDYQRLATSAASGSPILSLFTRQGGDFGDRKVQVWDFAMQL</sequence>
<dbReference type="EMBL" id="MU004301">
    <property type="protein sequence ID" value="KAF2660231.1"/>
    <property type="molecule type" value="Genomic_DNA"/>
</dbReference>
<organism evidence="2 3">
    <name type="scientific">Lophiostoma macrostomum CBS 122681</name>
    <dbReference type="NCBI Taxonomy" id="1314788"/>
    <lineage>
        <taxon>Eukaryota</taxon>
        <taxon>Fungi</taxon>
        <taxon>Dikarya</taxon>
        <taxon>Ascomycota</taxon>
        <taxon>Pezizomycotina</taxon>
        <taxon>Dothideomycetes</taxon>
        <taxon>Pleosporomycetidae</taxon>
        <taxon>Pleosporales</taxon>
        <taxon>Lophiostomataceae</taxon>
        <taxon>Lophiostoma</taxon>
    </lineage>
</organism>
<dbReference type="SUPFAM" id="SSF50939">
    <property type="entry name" value="Sialidases"/>
    <property type="match status" value="1"/>
</dbReference>
<keyword evidence="3" id="KW-1185">Reference proteome</keyword>
<dbReference type="Proteomes" id="UP000799324">
    <property type="component" value="Unassembled WGS sequence"/>
</dbReference>
<evidence type="ECO:0000313" key="2">
    <source>
        <dbReference type="EMBL" id="KAF2660231.1"/>
    </source>
</evidence>
<dbReference type="Pfam" id="PF15892">
    <property type="entry name" value="BNR_4"/>
    <property type="match status" value="1"/>
</dbReference>
<accession>A0A6A6TLN0</accession>
<name>A0A6A6TLN0_9PLEO</name>
<proteinExistence type="predicted"/>
<dbReference type="AlphaFoldDB" id="A0A6A6TLN0"/>